<evidence type="ECO:0000256" key="1">
    <source>
        <dbReference type="SAM" id="Phobius"/>
    </source>
</evidence>
<dbReference type="Proteomes" id="UP000289703">
    <property type="component" value="Unassembled WGS sequence"/>
</dbReference>
<keyword evidence="1" id="KW-1133">Transmembrane helix</keyword>
<organism evidence="2 3">
    <name type="scientific">Ancylomarina salipaludis</name>
    <dbReference type="NCBI Taxonomy" id="2501299"/>
    <lineage>
        <taxon>Bacteria</taxon>
        <taxon>Pseudomonadati</taxon>
        <taxon>Bacteroidota</taxon>
        <taxon>Bacteroidia</taxon>
        <taxon>Marinilabiliales</taxon>
        <taxon>Marinifilaceae</taxon>
        <taxon>Ancylomarina</taxon>
    </lineage>
</organism>
<comment type="caution">
    <text evidence="2">The sequence shown here is derived from an EMBL/GenBank/DDBJ whole genome shotgun (WGS) entry which is preliminary data.</text>
</comment>
<accession>A0A4Q1JNT5</accession>
<feature type="transmembrane region" description="Helical" evidence="1">
    <location>
        <begin position="381"/>
        <end position="402"/>
    </location>
</feature>
<proteinExistence type="predicted"/>
<dbReference type="AlphaFoldDB" id="A0A4Q1JNT5"/>
<feature type="transmembrane region" description="Helical" evidence="1">
    <location>
        <begin position="348"/>
        <end position="366"/>
    </location>
</feature>
<feature type="transmembrane region" description="Helical" evidence="1">
    <location>
        <begin position="496"/>
        <end position="516"/>
    </location>
</feature>
<protein>
    <submittedName>
        <fullName evidence="2">Uncharacterized protein</fullName>
    </submittedName>
</protein>
<feature type="transmembrane region" description="Helical" evidence="1">
    <location>
        <begin position="522"/>
        <end position="541"/>
    </location>
</feature>
<keyword evidence="1" id="KW-0812">Transmembrane</keyword>
<keyword evidence="3" id="KW-1185">Reference proteome</keyword>
<reference evidence="2 3" key="1">
    <citation type="submission" date="2019-01" db="EMBL/GenBank/DDBJ databases">
        <title>Ancylomarina salipaludis sp. nov., isolated from a salt marsh.</title>
        <authorList>
            <person name="Yoon J.-H."/>
        </authorList>
    </citation>
    <scope>NUCLEOTIDE SEQUENCE [LARGE SCALE GENOMIC DNA]</scope>
    <source>
        <strain evidence="2 3">SHSM-M15</strain>
    </source>
</reference>
<feature type="transmembrane region" description="Helical" evidence="1">
    <location>
        <begin position="55"/>
        <end position="76"/>
    </location>
</feature>
<keyword evidence="1" id="KW-0472">Membrane</keyword>
<feature type="transmembrane region" description="Helical" evidence="1">
    <location>
        <begin position="82"/>
        <end position="109"/>
    </location>
</feature>
<dbReference type="EMBL" id="SAXA01000003">
    <property type="protein sequence ID" value="RXQ96213.1"/>
    <property type="molecule type" value="Genomic_DNA"/>
</dbReference>
<feature type="transmembrane region" description="Helical" evidence="1">
    <location>
        <begin position="160"/>
        <end position="186"/>
    </location>
</feature>
<feature type="transmembrane region" description="Helical" evidence="1">
    <location>
        <begin position="459"/>
        <end position="475"/>
    </location>
</feature>
<dbReference type="RefSeq" id="WP_129253574.1">
    <property type="nucleotide sequence ID" value="NZ_SAXA01000003.1"/>
</dbReference>
<feature type="transmembrane region" description="Helical" evidence="1">
    <location>
        <begin position="435"/>
        <end position="453"/>
    </location>
</feature>
<name>A0A4Q1JNT5_9BACT</name>
<feature type="transmembrane region" description="Helical" evidence="1">
    <location>
        <begin position="198"/>
        <end position="217"/>
    </location>
</feature>
<evidence type="ECO:0000313" key="3">
    <source>
        <dbReference type="Proteomes" id="UP000289703"/>
    </source>
</evidence>
<feature type="transmembrane region" description="Helical" evidence="1">
    <location>
        <begin position="262"/>
        <end position="284"/>
    </location>
</feature>
<dbReference type="OrthoDB" id="2659138at2"/>
<feature type="transmembrane region" description="Helical" evidence="1">
    <location>
        <begin position="130"/>
        <end position="154"/>
    </location>
</feature>
<sequence length="551" mass="62646">MVNFIIRIIRLFKGLFRLMGVDYKQLESILRVKLTMGNRRGFSTSSKKKDSSNQLLLQTFVYAVLGIFVGTLINSVGHTFTAYVYIFLVIMSMIALMMISEFSVVLIDTRDNAILLPRPINNRTLTVAKILHIAIYLLQLSLSLSIASFVFTIFNYGFAVALFFLFLIFLATLFTLFLTCLFYLGLMRLVNGEKLKDILVYFQIGMAIIFMGAYQLLPRLIEMNDLYNAQLAVEWWTYLIPPAWFAGSIASLTTSVFSTGDILFLALALFAPILGLWIIVKYLSPKFNYRLSQMEAISSKPEKKTIQKGKSVKFVDKLGELLTRNITEKTAFKMIWKMSGRDRKYKQTVFPAFGYVFVLIAVTVLGKHGEAKWENLIESKLYLLFLYLNVMAAFSACLNIIYSDEPKSSWFYKALPIARPGDIIAGSIKAILTKYFAPLHLIIGALIVYFWSYTILPDIFYSLISITVISVFVTASQSKALPFSQEKMSQDSGSNFIKGILIMISAGFLGAIHWGLTFIDYGVLFALPFMFGLQHLSFRYVKKIQWNQIED</sequence>
<evidence type="ECO:0000313" key="2">
    <source>
        <dbReference type="EMBL" id="RXQ96213.1"/>
    </source>
</evidence>
<gene>
    <name evidence="2" type="ORF">EO244_05105</name>
</gene>